<organism evidence="1 2">
    <name type="scientific">Clostridium beijerinckii</name>
    <name type="common">Clostridium MP</name>
    <dbReference type="NCBI Taxonomy" id="1520"/>
    <lineage>
        <taxon>Bacteria</taxon>
        <taxon>Bacillati</taxon>
        <taxon>Bacillota</taxon>
        <taxon>Clostridia</taxon>
        <taxon>Eubacteriales</taxon>
        <taxon>Clostridiaceae</taxon>
        <taxon>Clostridium</taxon>
    </lineage>
</organism>
<gene>
    <name evidence="1" type="ORF">CBEIBR21_11655</name>
</gene>
<accession>A0A1S9N8K4</accession>
<dbReference type="AlphaFoldDB" id="A0A1S9N8K4"/>
<comment type="caution">
    <text evidence="1">The sequence shown here is derived from an EMBL/GenBank/DDBJ whole genome shotgun (WGS) entry which is preliminary data.</text>
</comment>
<protein>
    <submittedName>
        <fullName evidence="1">Uncharacterized protein</fullName>
    </submittedName>
</protein>
<dbReference type="EMBL" id="MWMH01000003">
    <property type="protein sequence ID" value="OOP73673.1"/>
    <property type="molecule type" value="Genomic_DNA"/>
</dbReference>
<name>A0A1S9N8K4_CLOBE</name>
<dbReference type="Proteomes" id="UP000190959">
    <property type="component" value="Unassembled WGS sequence"/>
</dbReference>
<reference evidence="1 2" key="1">
    <citation type="submission" date="2017-02" db="EMBL/GenBank/DDBJ databases">
        <title>Genome sequence of Clostridium beijerinckii Br21.</title>
        <authorList>
            <person name="Fonseca B.C."/>
            <person name="Guazzaroni M.E."/>
            <person name="Riano-Pachon D.M."/>
            <person name="Reginatto V."/>
        </authorList>
    </citation>
    <scope>NUCLEOTIDE SEQUENCE [LARGE SCALE GENOMIC DNA]</scope>
    <source>
        <strain evidence="1 2">Br21</strain>
    </source>
</reference>
<evidence type="ECO:0000313" key="1">
    <source>
        <dbReference type="EMBL" id="OOP73673.1"/>
    </source>
</evidence>
<proteinExistence type="predicted"/>
<sequence length="80" mass="9570">MGLDKYASLPLIKNLYMKGLDLMTFTTWLIKEKGFVSKAQFDSLLNTLPYEGRRKLITYYKIEYEHYLDTRPMQLELEIK</sequence>
<evidence type="ECO:0000313" key="2">
    <source>
        <dbReference type="Proteomes" id="UP000190959"/>
    </source>
</evidence>